<sequence length="223" mass="24633">MGHWVKDGGGDIAFWKWEETGDAPAGGEWGYSYEALTNPYMQPPAYRPLPSLDSDVPSDVEIPKFSFNDEWISDLTGILPPSENPSSPSTSPKDPPPAVEAFHILLSTIRDAEQAIKQPLKDAITGQDGWNDLKAHIDRVKHWIFYRPEHLELPDYSYNKLYPTDDTRHAPPSAEALAMVNYIDNLMMGGADALMAVGAFLSCLDTAGQTYVAADKKSYFPAS</sequence>
<comment type="caution">
    <text evidence="2">The sequence shown here is derived from an EMBL/GenBank/DDBJ whole genome shotgun (WGS) entry which is preliminary data.</text>
</comment>
<keyword evidence="3" id="KW-1185">Reference proteome</keyword>
<organism evidence="2 3">
    <name type="scientific">Micromonospora fulviviridis</name>
    <dbReference type="NCBI Taxonomy" id="47860"/>
    <lineage>
        <taxon>Bacteria</taxon>
        <taxon>Bacillati</taxon>
        <taxon>Actinomycetota</taxon>
        <taxon>Actinomycetes</taxon>
        <taxon>Micromonosporales</taxon>
        <taxon>Micromonosporaceae</taxon>
        <taxon>Micromonospora</taxon>
    </lineage>
</organism>
<dbReference type="RefSeq" id="WP_355664178.1">
    <property type="nucleotide sequence ID" value="NZ_JBEXRX010000019.1"/>
</dbReference>
<evidence type="ECO:0000313" key="2">
    <source>
        <dbReference type="EMBL" id="MEU0152194.1"/>
    </source>
</evidence>
<reference evidence="2 3" key="1">
    <citation type="submission" date="2024-06" db="EMBL/GenBank/DDBJ databases">
        <title>The Natural Products Discovery Center: Release of the First 8490 Sequenced Strains for Exploring Actinobacteria Biosynthetic Diversity.</title>
        <authorList>
            <person name="Kalkreuter E."/>
            <person name="Kautsar S.A."/>
            <person name="Yang D."/>
            <person name="Bader C.D."/>
            <person name="Teijaro C.N."/>
            <person name="Fluegel L."/>
            <person name="Davis C.M."/>
            <person name="Simpson J.R."/>
            <person name="Lauterbach L."/>
            <person name="Steele A.D."/>
            <person name="Gui C."/>
            <person name="Meng S."/>
            <person name="Li G."/>
            <person name="Viehrig K."/>
            <person name="Ye F."/>
            <person name="Su P."/>
            <person name="Kiefer A.F."/>
            <person name="Nichols A."/>
            <person name="Cepeda A.J."/>
            <person name="Yan W."/>
            <person name="Fan B."/>
            <person name="Jiang Y."/>
            <person name="Adhikari A."/>
            <person name="Zheng C.-J."/>
            <person name="Schuster L."/>
            <person name="Cowan T.M."/>
            <person name="Smanski M.J."/>
            <person name="Chevrette M.G."/>
            <person name="De Carvalho L.P.S."/>
            <person name="Shen B."/>
        </authorList>
    </citation>
    <scope>NUCLEOTIDE SEQUENCE [LARGE SCALE GENOMIC DNA]</scope>
    <source>
        <strain evidence="2 3">NPDC006286</strain>
    </source>
</reference>
<protein>
    <submittedName>
        <fullName evidence="2">Uncharacterized protein</fullName>
    </submittedName>
</protein>
<name>A0ABV2VHC9_9ACTN</name>
<dbReference type="EMBL" id="JBEXRX010000019">
    <property type="protein sequence ID" value="MEU0152194.1"/>
    <property type="molecule type" value="Genomic_DNA"/>
</dbReference>
<feature type="region of interest" description="Disordered" evidence="1">
    <location>
        <begin position="77"/>
        <end position="97"/>
    </location>
</feature>
<feature type="compositionally biased region" description="Low complexity" evidence="1">
    <location>
        <begin position="80"/>
        <end position="92"/>
    </location>
</feature>
<evidence type="ECO:0000313" key="3">
    <source>
        <dbReference type="Proteomes" id="UP001550348"/>
    </source>
</evidence>
<evidence type="ECO:0000256" key="1">
    <source>
        <dbReference type="SAM" id="MobiDB-lite"/>
    </source>
</evidence>
<gene>
    <name evidence="2" type="ORF">ABZ071_09760</name>
</gene>
<dbReference type="Proteomes" id="UP001550348">
    <property type="component" value="Unassembled WGS sequence"/>
</dbReference>
<proteinExistence type="predicted"/>
<accession>A0ABV2VHC9</accession>